<name>A0A2U2XFL3_9FLAO</name>
<comment type="caution">
    <text evidence="1">The sequence shown here is derived from an EMBL/GenBank/DDBJ whole genome shotgun (WGS) entry which is preliminary data.</text>
</comment>
<sequence>MKNCKICSKRLVGRSDKLFCSLKCKNYYHTDLRRKTALVAKDIDKMLHRNRSIIYELLGSKNHFVKIKRVELDKKKFHFNYYTHQNTNKEGRVYNWLYDIGWFEYSTEEMFLLKKY</sequence>
<evidence type="ECO:0000313" key="2">
    <source>
        <dbReference type="Proteomes" id="UP000245370"/>
    </source>
</evidence>
<accession>A0A2U2XFL3</accession>
<dbReference type="EMBL" id="QFRJ01000002">
    <property type="protein sequence ID" value="PWH86553.1"/>
    <property type="molecule type" value="Genomic_DNA"/>
</dbReference>
<gene>
    <name evidence="1" type="ORF">DIT68_04770</name>
</gene>
<evidence type="ECO:0000313" key="1">
    <source>
        <dbReference type="EMBL" id="PWH86553.1"/>
    </source>
</evidence>
<protein>
    <recommendedName>
        <fullName evidence="3">DUF2116 family Zn-ribbon domain-containing protein</fullName>
    </recommendedName>
</protein>
<organism evidence="1 2">
    <name type="scientific">Brumimicrobium oceani</name>
    <dbReference type="NCBI Taxonomy" id="2100725"/>
    <lineage>
        <taxon>Bacteria</taxon>
        <taxon>Pseudomonadati</taxon>
        <taxon>Bacteroidota</taxon>
        <taxon>Flavobacteriia</taxon>
        <taxon>Flavobacteriales</taxon>
        <taxon>Crocinitomicaceae</taxon>
        <taxon>Brumimicrobium</taxon>
    </lineage>
</organism>
<proteinExistence type="predicted"/>
<reference evidence="1 2" key="2">
    <citation type="submission" date="2018-05" db="EMBL/GenBank/DDBJ databases">
        <authorList>
            <person name="Lanie J.A."/>
            <person name="Ng W.-L."/>
            <person name="Kazmierczak K.M."/>
            <person name="Andrzejewski T.M."/>
            <person name="Davidsen T.M."/>
            <person name="Wayne K.J."/>
            <person name="Tettelin H."/>
            <person name="Glass J.I."/>
            <person name="Rusch D."/>
            <person name="Podicherti R."/>
            <person name="Tsui H.-C.T."/>
            <person name="Winkler M.E."/>
        </authorList>
    </citation>
    <scope>NUCLEOTIDE SEQUENCE [LARGE SCALE GENOMIC DNA]</scope>
    <source>
        <strain evidence="1 2">C305</strain>
    </source>
</reference>
<dbReference type="OrthoDB" id="5187906at2"/>
<reference evidence="1 2" key="1">
    <citation type="submission" date="2018-05" db="EMBL/GenBank/DDBJ databases">
        <title>Brumimicrobium oceani sp. nov., isolated from coastal sediment.</title>
        <authorList>
            <person name="Kou Y."/>
        </authorList>
    </citation>
    <scope>NUCLEOTIDE SEQUENCE [LARGE SCALE GENOMIC DNA]</scope>
    <source>
        <strain evidence="1 2">C305</strain>
    </source>
</reference>
<dbReference type="Proteomes" id="UP000245370">
    <property type="component" value="Unassembled WGS sequence"/>
</dbReference>
<keyword evidence="2" id="KW-1185">Reference proteome</keyword>
<evidence type="ECO:0008006" key="3">
    <source>
        <dbReference type="Google" id="ProtNLM"/>
    </source>
</evidence>
<dbReference type="AlphaFoldDB" id="A0A2U2XFL3"/>